<dbReference type="Proteomes" id="UP000019063">
    <property type="component" value="Unassembled WGS sequence"/>
</dbReference>
<sequence length="318" mass="35097">MQVFRCPACDAPIWFHNLSCTCGAAVFFDPDEQRMRRDAAPCANRDTIACNWQADEGDLCRSCAMTETVPDLREGENLPLWSQTEAAKRWMLANLARWGWFTPADPGARPVFRLLSEQTAGGEADVVMGHANGVITINVTEASDTVSAERQEQLGELYRTMLGHMRHETAHFLQLRLAEDEAFLSGFRDLFGDERADYGEALERHYADPGQPGENHVTSYATAHPHEDWAETLAHLLHLTDLLDSAASAGLALPDGPPPGYDAYAEADTDALVTQAVAMSIAVNHVNRALDLPDLYPFVLAQGVRDKLSFAHTHLRRG</sequence>
<dbReference type="Gene3D" id="3.40.390.70">
    <property type="match status" value="1"/>
</dbReference>
<feature type="domain" description="Zinc-ribbon" evidence="1">
    <location>
        <begin position="3"/>
        <end position="73"/>
    </location>
</feature>
<dbReference type="PATRIC" id="fig|1317118.6.peg.1280"/>
<protein>
    <recommendedName>
        <fullName evidence="1">Zinc-ribbon domain-containing protein</fullName>
    </recommendedName>
</protein>
<accession>W4HLG4</accession>
<name>W4HLG4_9RHOB</name>
<dbReference type="RefSeq" id="WP_043842946.1">
    <property type="nucleotide sequence ID" value="NZ_AQQW01000003.1"/>
</dbReference>
<comment type="caution">
    <text evidence="2">The sequence shown here is derived from an EMBL/GenBank/DDBJ whole genome shotgun (WGS) entry which is preliminary data.</text>
</comment>
<organism evidence="2 3">
    <name type="scientific">Roseivivax marinus</name>
    <dbReference type="NCBI Taxonomy" id="1379903"/>
    <lineage>
        <taxon>Bacteria</taxon>
        <taxon>Pseudomonadati</taxon>
        <taxon>Pseudomonadota</taxon>
        <taxon>Alphaproteobacteria</taxon>
        <taxon>Rhodobacterales</taxon>
        <taxon>Roseobacteraceae</taxon>
        <taxon>Roseivivax</taxon>
    </lineage>
</organism>
<dbReference type="PIRSF" id="PIRSF012641">
    <property type="entry name" value="UCP012641"/>
    <property type="match status" value="1"/>
</dbReference>
<dbReference type="EMBL" id="AQQW01000003">
    <property type="protein sequence ID" value="ETW13597.1"/>
    <property type="molecule type" value="Genomic_DNA"/>
</dbReference>
<dbReference type="InterPro" id="IPR011201">
    <property type="entry name" value="Zinc-ribbon_6_bact"/>
</dbReference>
<dbReference type="AlphaFoldDB" id="W4HLG4"/>
<evidence type="ECO:0000313" key="2">
    <source>
        <dbReference type="EMBL" id="ETW13597.1"/>
    </source>
</evidence>
<evidence type="ECO:0000259" key="1">
    <source>
        <dbReference type="Pfam" id="PF10005"/>
    </source>
</evidence>
<evidence type="ECO:0000313" key="3">
    <source>
        <dbReference type="Proteomes" id="UP000019063"/>
    </source>
</evidence>
<proteinExistence type="predicted"/>
<dbReference type="Pfam" id="PF10005">
    <property type="entry name" value="Zn_ribbon_DZR_6"/>
    <property type="match status" value="1"/>
</dbReference>
<keyword evidence="3" id="KW-1185">Reference proteome</keyword>
<dbReference type="InterPro" id="IPR031321">
    <property type="entry name" value="UCP012641"/>
</dbReference>
<gene>
    <name evidence="2" type="ORF">ATO8_06191</name>
</gene>
<dbReference type="eggNOG" id="COG4307">
    <property type="taxonomic scope" value="Bacteria"/>
</dbReference>
<dbReference type="Pfam" id="PF15887">
    <property type="entry name" value="Peptidase_Mx"/>
    <property type="match status" value="1"/>
</dbReference>
<dbReference type="STRING" id="1379903.ATO8_06191"/>
<reference evidence="2 3" key="1">
    <citation type="journal article" date="2014" name="Antonie Van Leeuwenhoek">
        <title>Roseivivax atlanticus sp. nov., isolated from surface seawater of the Atlantic Ocean.</title>
        <authorList>
            <person name="Li G."/>
            <person name="Lai Q."/>
            <person name="Liu X."/>
            <person name="Sun F."/>
            <person name="Shao Z."/>
        </authorList>
    </citation>
    <scope>NUCLEOTIDE SEQUENCE [LARGE SCALE GENOMIC DNA]</scope>
    <source>
        <strain evidence="2 3">22II-s10s</strain>
    </source>
</reference>